<dbReference type="EMBL" id="PXYW01000050">
    <property type="protein sequence ID" value="PSR32171.1"/>
    <property type="molecule type" value="Genomic_DNA"/>
</dbReference>
<dbReference type="PRINTS" id="PR00625">
    <property type="entry name" value="JDOMAIN"/>
</dbReference>
<dbReference type="InterPro" id="IPR000315">
    <property type="entry name" value="Znf_B-box"/>
</dbReference>
<proteinExistence type="predicted"/>
<evidence type="ECO:0000259" key="4">
    <source>
        <dbReference type="PROSITE" id="PS50119"/>
    </source>
</evidence>
<dbReference type="InterPro" id="IPR001623">
    <property type="entry name" value="DnaJ_domain"/>
</dbReference>
<sequence length="128" mass="14940">MPGRDMTDPWRVLGIQPDASAEEVRQAYMRLVKLHHPDQYRIDDIARRRHEQQMKEITAAYRQIRQQPSSKRSRGSPRSTWRPSSAMATHCEEHGRWAAIYCTHCGRALCTRCDPSLSGLCRDHRTMH</sequence>
<evidence type="ECO:0000259" key="3">
    <source>
        <dbReference type="PROSITE" id="PS50076"/>
    </source>
</evidence>
<dbReference type="Proteomes" id="UP000242972">
    <property type="component" value="Unassembled WGS sequence"/>
</dbReference>
<dbReference type="GO" id="GO:0008270">
    <property type="term" value="F:zinc ion binding"/>
    <property type="evidence" value="ECO:0007669"/>
    <property type="project" value="InterPro"/>
</dbReference>
<dbReference type="InterPro" id="IPR050817">
    <property type="entry name" value="DjlA_DnaK_co-chaperone"/>
</dbReference>
<evidence type="ECO:0000313" key="5">
    <source>
        <dbReference type="EMBL" id="PSR32171.1"/>
    </source>
</evidence>
<gene>
    <name evidence="5" type="ORF">C7B46_15560</name>
</gene>
<reference evidence="5 6" key="1">
    <citation type="journal article" date="2014" name="BMC Genomics">
        <title>Comparison of environmental and isolate Sulfobacillus genomes reveals diverse carbon, sulfur, nitrogen, and hydrogen metabolisms.</title>
        <authorList>
            <person name="Justice N.B."/>
            <person name="Norman A."/>
            <person name="Brown C.T."/>
            <person name="Singh A."/>
            <person name="Thomas B.C."/>
            <person name="Banfield J.F."/>
        </authorList>
    </citation>
    <scope>NUCLEOTIDE SEQUENCE [LARGE SCALE GENOMIC DNA]</scope>
    <source>
        <strain evidence="5">AMDSBA4</strain>
    </source>
</reference>
<dbReference type="PROSITE" id="PS50119">
    <property type="entry name" value="ZF_BBOX"/>
    <property type="match status" value="1"/>
</dbReference>
<evidence type="ECO:0000256" key="1">
    <source>
        <dbReference type="ARBA" id="ARBA00022705"/>
    </source>
</evidence>
<dbReference type="SMART" id="SM00271">
    <property type="entry name" value="DnaJ"/>
    <property type="match status" value="1"/>
</dbReference>
<dbReference type="SUPFAM" id="SSF57845">
    <property type="entry name" value="B-box zinc-binding domain"/>
    <property type="match status" value="1"/>
</dbReference>
<dbReference type="SUPFAM" id="SSF46565">
    <property type="entry name" value="Chaperone J-domain"/>
    <property type="match status" value="1"/>
</dbReference>
<accession>A0A2T2XCC3</accession>
<feature type="region of interest" description="Disordered" evidence="2">
    <location>
        <begin position="61"/>
        <end position="87"/>
    </location>
</feature>
<evidence type="ECO:0000256" key="2">
    <source>
        <dbReference type="SAM" id="MobiDB-lite"/>
    </source>
</evidence>
<dbReference type="Gene3D" id="1.10.287.110">
    <property type="entry name" value="DnaJ domain"/>
    <property type="match status" value="1"/>
</dbReference>
<feature type="domain" description="J" evidence="3">
    <location>
        <begin position="8"/>
        <end position="85"/>
    </location>
</feature>
<protein>
    <submittedName>
        <fullName evidence="5">Molecular chaperone DnaJ</fullName>
    </submittedName>
</protein>
<keyword evidence="1" id="KW-0235">DNA replication</keyword>
<evidence type="ECO:0000313" key="6">
    <source>
        <dbReference type="Proteomes" id="UP000242972"/>
    </source>
</evidence>
<comment type="caution">
    <text evidence="5">The sequence shown here is derived from an EMBL/GenBank/DDBJ whole genome shotgun (WGS) entry which is preliminary data.</text>
</comment>
<dbReference type="InterPro" id="IPR036869">
    <property type="entry name" value="J_dom_sf"/>
</dbReference>
<name>A0A2T2XCC3_9FIRM</name>
<dbReference type="PROSITE" id="PS50076">
    <property type="entry name" value="DNAJ_2"/>
    <property type="match status" value="1"/>
</dbReference>
<dbReference type="AlphaFoldDB" id="A0A2T2XCC3"/>
<dbReference type="GO" id="GO:0006260">
    <property type="term" value="P:DNA replication"/>
    <property type="evidence" value="ECO:0007669"/>
    <property type="project" value="UniProtKB-KW"/>
</dbReference>
<dbReference type="PANTHER" id="PTHR24074">
    <property type="entry name" value="CO-CHAPERONE PROTEIN DJLA"/>
    <property type="match status" value="1"/>
</dbReference>
<feature type="domain" description="B box-type" evidence="4">
    <location>
        <begin position="86"/>
        <end position="128"/>
    </location>
</feature>
<dbReference type="Pfam" id="PF00226">
    <property type="entry name" value="DnaJ"/>
    <property type="match status" value="1"/>
</dbReference>
<dbReference type="CDD" id="cd06257">
    <property type="entry name" value="DnaJ"/>
    <property type="match status" value="1"/>
</dbReference>
<organism evidence="5 6">
    <name type="scientific">Sulfobacillus benefaciens</name>
    <dbReference type="NCBI Taxonomy" id="453960"/>
    <lineage>
        <taxon>Bacteria</taxon>
        <taxon>Bacillati</taxon>
        <taxon>Bacillota</taxon>
        <taxon>Clostridia</taxon>
        <taxon>Eubacteriales</taxon>
        <taxon>Clostridiales Family XVII. Incertae Sedis</taxon>
        <taxon>Sulfobacillus</taxon>
    </lineage>
</organism>